<proteinExistence type="inferred from homology"/>
<dbReference type="InterPro" id="IPR005248">
    <property type="entry name" value="NadD/NMNAT"/>
</dbReference>
<sequence>MGIELLTPYTKVELEPQKTGERRQIGLFVGKFAPIHLAHLVIADQVWRELSLERVLFMPEHDDENGTVLSLLARGLQGHPGFGIETGRLHHTREPLIETLKTLIANHPETDFYLIAGSDEIGRLSQLDNASELAQLVQLVGVQRPKFRTGTSLPILWVDVPQMDISSKNLRDMMRHGIEPKFLMPDAVLEMIKERGLYGL</sequence>
<dbReference type="PANTHER" id="PTHR39321:SF3">
    <property type="entry name" value="PHOSPHOPANTETHEINE ADENYLYLTRANSFERASE"/>
    <property type="match status" value="1"/>
</dbReference>
<dbReference type="HAMAP" id="MF_00244">
    <property type="entry name" value="NaMN_adenylyltr"/>
    <property type="match status" value="1"/>
</dbReference>
<evidence type="ECO:0000313" key="9">
    <source>
        <dbReference type="Proteomes" id="UP000218689"/>
    </source>
</evidence>
<comment type="catalytic activity">
    <reaction evidence="7">
        <text>nicotinate beta-D-ribonucleotide + ATP + H(+) = deamido-NAD(+) + diphosphate</text>
        <dbReference type="Rhea" id="RHEA:22860"/>
        <dbReference type="ChEBI" id="CHEBI:15378"/>
        <dbReference type="ChEBI" id="CHEBI:30616"/>
        <dbReference type="ChEBI" id="CHEBI:33019"/>
        <dbReference type="ChEBI" id="CHEBI:57502"/>
        <dbReference type="ChEBI" id="CHEBI:58437"/>
        <dbReference type="EC" id="2.7.7.18"/>
    </reaction>
</comment>
<keyword evidence="2 7" id="KW-0808">Transferase</keyword>
<dbReference type="Gene3D" id="3.40.50.620">
    <property type="entry name" value="HUPs"/>
    <property type="match status" value="1"/>
</dbReference>
<keyword evidence="5 7" id="KW-0067">ATP-binding</keyword>
<dbReference type="Proteomes" id="UP000218689">
    <property type="component" value="Unassembled WGS sequence"/>
</dbReference>
<dbReference type="AlphaFoldDB" id="A0A224XEF8"/>
<dbReference type="GO" id="GO:0005524">
    <property type="term" value="F:ATP binding"/>
    <property type="evidence" value="ECO:0007669"/>
    <property type="project" value="UniProtKB-KW"/>
</dbReference>
<dbReference type="InterPro" id="IPR014729">
    <property type="entry name" value="Rossmann-like_a/b/a_fold"/>
</dbReference>
<dbReference type="GO" id="GO:0004515">
    <property type="term" value="F:nicotinate-nucleotide adenylyltransferase activity"/>
    <property type="evidence" value="ECO:0007669"/>
    <property type="project" value="UniProtKB-UniRule"/>
</dbReference>
<evidence type="ECO:0000256" key="3">
    <source>
        <dbReference type="ARBA" id="ARBA00022695"/>
    </source>
</evidence>
<keyword evidence="4 7" id="KW-0547">Nucleotide-binding</keyword>
<keyword evidence="3 7" id="KW-0548">Nucleotidyltransferase</keyword>
<evidence type="ECO:0000313" key="8">
    <source>
        <dbReference type="EMBL" id="GAX48015.1"/>
    </source>
</evidence>
<dbReference type="UniPathway" id="UPA00253">
    <property type="reaction ID" value="UER00332"/>
</dbReference>
<dbReference type="EC" id="2.7.7.18" evidence="7"/>
<comment type="similarity">
    <text evidence="7">Belongs to the NadD family.</text>
</comment>
<keyword evidence="6 7" id="KW-0520">NAD</keyword>
<evidence type="ECO:0000256" key="7">
    <source>
        <dbReference type="HAMAP-Rule" id="MF_00244"/>
    </source>
</evidence>
<dbReference type="EMBL" id="BEDT01000004">
    <property type="protein sequence ID" value="GAX48015.1"/>
    <property type="molecule type" value="Genomic_DNA"/>
</dbReference>
<comment type="pathway">
    <text evidence="7">Cofactor biosynthesis; NAD(+) biosynthesis; deamido-NAD(+) from nicotinate D-ribonucleotide: step 1/1.</text>
</comment>
<accession>A0A224XEF8</accession>
<evidence type="ECO:0000256" key="1">
    <source>
        <dbReference type="ARBA" id="ARBA00022642"/>
    </source>
</evidence>
<reference evidence="9" key="1">
    <citation type="submission" date="2017-08" db="EMBL/GenBank/DDBJ databases">
        <title>Draft genome sequence of Lactococcus sp. strain Rs-Y01, isolated from the gut of the lower termite Reticulitermes speratus.</title>
        <authorList>
            <person name="Ohkuma M."/>
            <person name="Yuki M."/>
        </authorList>
    </citation>
    <scope>NUCLEOTIDE SEQUENCE [LARGE SCALE GENOMIC DNA]</scope>
    <source>
        <strain evidence="9">Rs-Y01</strain>
    </source>
</reference>
<dbReference type="GO" id="GO:0009435">
    <property type="term" value="P:NAD+ biosynthetic process"/>
    <property type="evidence" value="ECO:0007669"/>
    <property type="project" value="UniProtKB-UniRule"/>
</dbReference>
<organism evidence="8 9">
    <name type="scientific">Pseudolactococcus reticulitermitis</name>
    <dbReference type="NCBI Taxonomy" id="2025039"/>
    <lineage>
        <taxon>Bacteria</taxon>
        <taxon>Bacillati</taxon>
        <taxon>Bacillota</taxon>
        <taxon>Bacilli</taxon>
        <taxon>Lactobacillales</taxon>
        <taxon>Streptococcaceae</taxon>
        <taxon>Pseudolactococcus</taxon>
    </lineage>
</organism>
<evidence type="ECO:0000256" key="4">
    <source>
        <dbReference type="ARBA" id="ARBA00022741"/>
    </source>
</evidence>
<comment type="caution">
    <text evidence="8">The sequence shown here is derived from an EMBL/GenBank/DDBJ whole genome shotgun (WGS) entry which is preliminary data.</text>
</comment>
<gene>
    <name evidence="7" type="primary">nadD</name>
    <name evidence="8" type="ORF">RsY01_1629</name>
</gene>
<dbReference type="RefSeq" id="WP_094785060.1">
    <property type="nucleotide sequence ID" value="NZ_BEDT01000004.1"/>
</dbReference>
<keyword evidence="1 7" id="KW-0662">Pyridine nucleotide biosynthesis</keyword>
<protein>
    <recommendedName>
        <fullName evidence="7">Probable nicotinate-nucleotide adenylyltransferase</fullName>
        <ecNumber evidence="7">2.7.7.18</ecNumber>
    </recommendedName>
    <alternativeName>
        <fullName evidence="7">Deamido-NAD(+) diphosphorylase</fullName>
    </alternativeName>
    <alternativeName>
        <fullName evidence="7">Deamido-NAD(+) pyrophosphorylase</fullName>
    </alternativeName>
    <alternativeName>
        <fullName evidence="7">Nicotinate mononucleotide adenylyltransferase</fullName>
        <shortName evidence="7">NaMN adenylyltransferase</shortName>
    </alternativeName>
</protein>
<comment type="function">
    <text evidence="7">Catalyzes the reversible adenylation of nicotinate mononucleotide (NaMN) to nicotinic acid adenine dinucleotide (NaAD).</text>
</comment>
<evidence type="ECO:0000256" key="2">
    <source>
        <dbReference type="ARBA" id="ARBA00022679"/>
    </source>
</evidence>
<name>A0A224XEF8_9LACT</name>
<evidence type="ECO:0000256" key="6">
    <source>
        <dbReference type="ARBA" id="ARBA00023027"/>
    </source>
</evidence>
<dbReference type="SUPFAM" id="SSF52374">
    <property type="entry name" value="Nucleotidylyl transferase"/>
    <property type="match status" value="1"/>
</dbReference>
<dbReference type="CDD" id="cd02165">
    <property type="entry name" value="NMNAT"/>
    <property type="match status" value="1"/>
</dbReference>
<dbReference type="PANTHER" id="PTHR39321">
    <property type="entry name" value="NICOTINATE-NUCLEOTIDE ADENYLYLTRANSFERASE-RELATED"/>
    <property type="match status" value="1"/>
</dbReference>
<dbReference type="OrthoDB" id="5295945at2"/>
<keyword evidence="9" id="KW-1185">Reference proteome</keyword>
<evidence type="ECO:0000256" key="5">
    <source>
        <dbReference type="ARBA" id="ARBA00022840"/>
    </source>
</evidence>